<sequence>MLLTWFRNWIPRIHRPSIFIPNTRIPILPKSKRSPKKSEKGVGMAVQIRSRKAVDTVMNMLCKRLPVELVLDIIELAEYFPCTILGSRTGELGAYDQYKNGPTTKTYLVVQIPFLDSEDIDPEANIQQDVGGQHAEPKRRVVQKIIFKTSSHDQGWGGDVGCQGTYTGAYSWISAEIWRKKTANYKDDMQAALSSQAKIVKANGGGEYSQDEGRYHHWGFHHGYTKIGMEEDNDEVDESSISYDYRYYENLTEDDDFEMAEETGPTITREAKKDYYKVGSWVVQKNICAKAESTEHEIVWDAAVDGPGPDVELWDDNYKDGNGKPMDVMAEWLEKGRVPNSKFAKELREGDEVRVIMRAHFGGWSCTMDSCEIQCWWAV</sequence>
<proteinExistence type="predicted"/>
<organism evidence="1 2">
    <name type="scientific">Orbilia blumenaviensis</name>
    <dbReference type="NCBI Taxonomy" id="1796055"/>
    <lineage>
        <taxon>Eukaryota</taxon>
        <taxon>Fungi</taxon>
        <taxon>Dikarya</taxon>
        <taxon>Ascomycota</taxon>
        <taxon>Pezizomycotina</taxon>
        <taxon>Orbiliomycetes</taxon>
        <taxon>Orbiliales</taxon>
        <taxon>Orbiliaceae</taxon>
        <taxon>Orbilia</taxon>
    </lineage>
</organism>
<dbReference type="AlphaFoldDB" id="A0AAV9VCS1"/>
<gene>
    <name evidence="1" type="ORF">TWF730_008023</name>
</gene>
<keyword evidence="2" id="KW-1185">Reference proteome</keyword>
<dbReference type="EMBL" id="JAVHNS010000004">
    <property type="protein sequence ID" value="KAK6358701.1"/>
    <property type="molecule type" value="Genomic_DNA"/>
</dbReference>
<comment type="caution">
    <text evidence="1">The sequence shown here is derived from an EMBL/GenBank/DDBJ whole genome shotgun (WGS) entry which is preliminary data.</text>
</comment>
<accession>A0AAV9VCS1</accession>
<evidence type="ECO:0000313" key="1">
    <source>
        <dbReference type="EMBL" id="KAK6358701.1"/>
    </source>
</evidence>
<dbReference type="Proteomes" id="UP001373714">
    <property type="component" value="Unassembled WGS sequence"/>
</dbReference>
<protein>
    <submittedName>
        <fullName evidence="1">Uncharacterized protein</fullName>
    </submittedName>
</protein>
<reference evidence="1 2" key="1">
    <citation type="submission" date="2019-10" db="EMBL/GenBank/DDBJ databases">
        <authorList>
            <person name="Palmer J.M."/>
        </authorList>
    </citation>
    <scope>NUCLEOTIDE SEQUENCE [LARGE SCALE GENOMIC DNA]</scope>
    <source>
        <strain evidence="1 2">TWF730</strain>
    </source>
</reference>
<evidence type="ECO:0000313" key="2">
    <source>
        <dbReference type="Proteomes" id="UP001373714"/>
    </source>
</evidence>
<name>A0AAV9VCS1_9PEZI</name>